<feature type="binding site" evidence="17">
    <location>
        <position position="967"/>
    </location>
    <ligand>
        <name>ATP</name>
        <dbReference type="ChEBI" id="CHEBI:30616"/>
    </ligand>
</feature>
<feature type="binding site" evidence="18">
    <location>
        <position position="435"/>
    </location>
    <ligand>
        <name>Mg(2+)</name>
        <dbReference type="ChEBI" id="CHEBI:18420"/>
    </ligand>
</feature>
<dbReference type="PANTHER" id="PTHR24092:SF84">
    <property type="entry name" value="PHOSPHOLIPID-TRANSPORTING ATPASE VD"/>
    <property type="match status" value="1"/>
</dbReference>
<feature type="domain" description="P-type ATPase N-terminal" evidence="21">
    <location>
        <begin position="68"/>
        <end position="123"/>
    </location>
</feature>
<keyword evidence="7 17" id="KW-0547">Nucleotide-binding</keyword>
<feature type="binding site" evidence="17">
    <location>
        <position position="434"/>
    </location>
    <ligand>
        <name>ATP</name>
        <dbReference type="ChEBI" id="CHEBI:30616"/>
    </ligand>
</feature>
<feature type="transmembrane region" description="Helical" evidence="19">
    <location>
        <begin position="99"/>
        <end position="118"/>
    </location>
</feature>
<comment type="cofactor">
    <cofactor evidence="1 18">
        <name>Mg(2+)</name>
        <dbReference type="ChEBI" id="CHEBI:18420"/>
    </cofactor>
</comment>
<accession>A0A3B3Q4X7</accession>
<evidence type="ECO:0000256" key="7">
    <source>
        <dbReference type="ARBA" id="ARBA00022741"/>
    </source>
</evidence>
<feature type="binding site" evidence="17">
    <location>
        <position position="996"/>
    </location>
    <ligand>
        <name>ATP</name>
        <dbReference type="ChEBI" id="CHEBI:30616"/>
    </ligand>
</feature>
<dbReference type="Pfam" id="PF16212">
    <property type="entry name" value="PhoLip_ATPase_C"/>
    <property type="match status" value="1"/>
</dbReference>
<reference evidence="23" key="2">
    <citation type="submission" date="2025-09" db="UniProtKB">
        <authorList>
            <consortium name="Ensembl"/>
        </authorList>
    </citation>
    <scope>IDENTIFICATION</scope>
</reference>
<dbReference type="SUPFAM" id="SSF81653">
    <property type="entry name" value="Calcium ATPase, transduction domain A"/>
    <property type="match status" value="1"/>
</dbReference>
<comment type="subcellular location">
    <subcellularLocation>
        <location evidence="2">Endomembrane system</location>
        <topology evidence="2">Multi-pass membrane protein</topology>
    </subcellularLocation>
    <subcellularLocation>
        <location evidence="3">Endoplasmic reticulum membrane</location>
    </subcellularLocation>
    <subcellularLocation>
        <location evidence="19">Membrane</location>
        <topology evidence="19">Multi-pass membrane protein</topology>
    </subcellularLocation>
</comment>
<dbReference type="GO" id="GO:0016887">
    <property type="term" value="F:ATP hydrolysis activity"/>
    <property type="evidence" value="ECO:0007669"/>
    <property type="project" value="InterPro"/>
</dbReference>
<evidence type="ECO:0000256" key="14">
    <source>
        <dbReference type="ARBA" id="ARBA00034036"/>
    </source>
</evidence>
<dbReference type="InterPro" id="IPR032630">
    <property type="entry name" value="P_typ_ATPase_c"/>
</dbReference>
<feature type="compositionally biased region" description="Polar residues" evidence="20">
    <location>
        <begin position="1316"/>
        <end position="1326"/>
    </location>
</feature>
<dbReference type="GO" id="GO:0005524">
    <property type="term" value="F:ATP binding"/>
    <property type="evidence" value="ECO:0007669"/>
    <property type="project" value="UniProtKB-UniRule"/>
</dbReference>
<dbReference type="SUPFAM" id="SSF56784">
    <property type="entry name" value="HAD-like"/>
    <property type="match status" value="1"/>
</dbReference>
<keyword evidence="5 19" id="KW-0812">Transmembrane</keyword>
<dbReference type="NCBIfam" id="TIGR01494">
    <property type="entry name" value="ATPase_P-type"/>
    <property type="match status" value="1"/>
</dbReference>
<evidence type="ECO:0000256" key="6">
    <source>
        <dbReference type="ARBA" id="ARBA00022723"/>
    </source>
</evidence>
<evidence type="ECO:0000256" key="17">
    <source>
        <dbReference type="PIRSR" id="PIRSR606539-2"/>
    </source>
</evidence>
<feature type="binding site" evidence="17">
    <location>
        <position position="831"/>
    </location>
    <ligand>
        <name>ATP</name>
        <dbReference type="ChEBI" id="CHEBI:30616"/>
    </ligand>
</feature>
<feature type="transmembrane region" description="Helical" evidence="19">
    <location>
        <begin position="363"/>
        <end position="385"/>
    </location>
</feature>
<dbReference type="InterPro" id="IPR018303">
    <property type="entry name" value="ATPase_P-typ_P_site"/>
</dbReference>
<feature type="binding site" evidence="17">
    <location>
        <position position="435"/>
    </location>
    <ligand>
        <name>ATP</name>
        <dbReference type="ChEBI" id="CHEBI:30616"/>
    </ligand>
</feature>
<evidence type="ECO:0000259" key="21">
    <source>
        <dbReference type="Pfam" id="PF16209"/>
    </source>
</evidence>
<evidence type="ECO:0000256" key="4">
    <source>
        <dbReference type="ARBA" id="ARBA00008109"/>
    </source>
</evidence>
<evidence type="ECO:0000256" key="20">
    <source>
        <dbReference type="SAM" id="MobiDB-lite"/>
    </source>
</evidence>
<feature type="binding site" evidence="18">
    <location>
        <position position="997"/>
    </location>
    <ligand>
        <name>Mg(2+)</name>
        <dbReference type="ChEBI" id="CHEBI:18420"/>
    </ligand>
</feature>
<dbReference type="CDD" id="cd02073">
    <property type="entry name" value="P-type_ATPase_APLT_Dnf-like"/>
    <property type="match status" value="1"/>
</dbReference>
<keyword evidence="11 19" id="KW-1278">Translocase</keyword>
<dbReference type="InterPro" id="IPR001757">
    <property type="entry name" value="P_typ_ATPase"/>
</dbReference>
<feature type="binding site" evidence="18">
    <location>
        <position position="433"/>
    </location>
    <ligand>
        <name>Mg(2+)</name>
        <dbReference type="ChEBI" id="CHEBI:18420"/>
    </ligand>
</feature>
<feature type="transmembrane region" description="Helical" evidence="19">
    <location>
        <begin position="1133"/>
        <end position="1155"/>
    </location>
</feature>
<evidence type="ECO:0000256" key="2">
    <source>
        <dbReference type="ARBA" id="ARBA00004127"/>
    </source>
</evidence>
<evidence type="ECO:0000313" key="23">
    <source>
        <dbReference type="Ensembl" id="ENSPKIP00000000461.1"/>
    </source>
</evidence>
<dbReference type="Pfam" id="PF16209">
    <property type="entry name" value="PhoLip_ATPase_N"/>
    <property type="match status" value="1"/>
</dbReference>
<feature type="binding site" evidence="17">
    <location>
        <position position="729"/>
    </location>
    <ligand>
        <name>ATP</name>
        <dbReference type="ChEBI" id="CHEBI:30616"/>
    </ligand>
</feature>
<feature type="binding site" evidence="17">
    <location>
        <position position="433"/>
    </location>
    <ligand>
        <name>ATP</name>
        <dbReference type="ChEBI" id="CHEBI:30616"/>
    </ligand>
</feature>
<dbReference type="GO" id="GO:0140326">
    <property type="term" value="F:ATPase-coupled intramembrane lipid transporter activity"/>
    <property type="evidence" value="ECO:0007669"/>
    <property type="project" value="UniProtKB-EC"/>
</dbReference>
<evidence type="ECO:0000256" key="10">
    <source>
        <dbReference type="ARBA" id="ARBA00022842"/>
    </source>
</evidence>
<dbReference type="Proteomes" id="UP000261540">
    <property type="component" value="Unplaced"/>
</dbReference>
<dbReference type="Ensembl" id="ENSPKIT00000024359.1">
    <property type="protein sequence ID" value="ENSPKIP00000000461.1"/>
    <property type="gene ID" value="ENSPKIG00000019099.1"/>
</dbReference>
<comment type="similarity">
    <text evidence="4 19">Belongs to the cation transport ATPase (P-type) (TC 3.A.3) family. Type IV subfamily.</text>
</comment>
<dbReference type="Gene3D" id="1.20.1110.10">
    <property type="entry name" value="Calcium-transporting ATPase, transmembrane domain"/>
    <property type="match status" value="1"/>
</dbReference>
<feature type="binding site" evidence="18">
    <location>
        <position position="993"/>
    </location>
    <ligand>
        <name>Mg(2+)</name>
        <dbReference type="ChEBI" id="CHEBI:18420"/>
    </ligand>
</feature>
<feature type="binding site" evidence="17">
    <location>
        <position position="973"/>
    </location>
    <ligand>
        <name>ATP</name>
        <dbReference type="ChEBI" id="CHEBI:30616"/>
    </ligand>
</feature>
<dbReference type="GO" id="GO:0005886">
    <property type="term" value="C:plasma membrane"/>
    <property type="evidence" value="ECO:0007669"/>
    <property type="project" value="TreeGrafter"/>
</dbReference>
<keyword evidence="13 19" id="KW-0472">Membrane</keyword>
<evidence type="ECO:0000256" key="5">
    <source>
        <dbReference type="ARBA" id="ARBA00022692"/>
    </source>
</evidence>
<feature type="region of interest" description="Disordered" evidence="20">
    <location>
        <begin position="26"/>
        <end position="46"/>
    </location>
</feature>
<sequence length="1326" mass="147904">MESLRWVQHQCRRLLFPESGLSWYSPADSPPQKNRTTSGDSPAYKPAGKRRMVIARQGPYQDEYCSISKGYQGNRIRTTKYNLLSFIPMNLFEQFHRIANLYFLFLVLLNWVPVVEAFQKEITMIPLVVVLGIIAFKDALEDFRRYRFDKVINNNTTKVYCGKQRRYVDKCWKDVCVGDFVQLACNEIIPADMVLLQSSDPDGVCHIETANLDGETNLKQRQVVRGLAKQGSDVIPENFDSRIECECPNNDLNRFRGLLENPNKLRVGLCNDNLLLRSCTVRNTETVIGIVVYAGHDTKAMKNNSGPRYKRSKLERRLNTDVLWSVVLLLVMCLTAAIGHGLWLSGLKNPAFIIPDGTSPVLAGFYLFWTMIIVLQVLIPISLYVSIEIVKLGQIYFIQNDVDFHSGRLASGVQCRALNITEDLGQIQYVFSDKTGTLTENKMVFCRCSIAGVEYPHEDNAQRLELYRDQDCDDDDDDDDCHPTVKVKSRSSLRSLSCRSLNCNHSSVSLHTLTGCEIEPGLQTEPLDGAAPRQVAFSSHMEKDVIPDPQLLHKLAQLSSPTLPLLDSMGDASQEIPYIIDFFLAMALCNTVVVSSPGLLRRTTVPRNPIRALENIKLLFPRFGVPRFASLSSPGGTVLQATESPSNFTQRLLFRMKGSASSFALPKMDIGEGEESQVRDPSPAQEELGALVSEAAEAEPWLEVESGGDSGLDQDEVEELMYEAESPDEAALVHAARAYRCTLRARTSEKLIVDLPGLGHLTVPLLHMLPFDSLRKRMSVVVRHPLTGQVVVYTKGADSAPECASPSGGGLRHIRERTQLHLDDYARQGLRTLCIATKVLEEEDYAMWLKRHSYAETSIENREELLQESTSELETNLTLLGATGIVDQLQEEVPETIEALQAAGMRVWEACEVLLADLLKTVEDGRGTVSGFTLVIDGWTLELVLRGGQEDSFLKLAGCCRAVICCRSTPLQKSQVVQLVRDKLGVVTLAVGDGANDVSMIQMADVGIGISGQEGMQAVMSSDFAISRFKHLRKLLLVHGHWCYTRLANMILYFFYKNVAYVNLLFWYQFFCGFSGSTMTNYWVLIFFNLLFTSAPPLLYGILDKDVSADILLQLPVLYQAGQDSLTYLPSTFWYTILDALYQSLACFFVPYFAYADSDISVFSFGTPINTSALFIILLHQVIESRTLTWMHSTVLLGSALLYFVFTLVFSSTCVTCNSPSNPLGIDVRHMSDPLFYCVCVLTAVLALLPRILYRSISNSICPTDLMKAAQLDRLNPEERKRSIQLWRANQLAALESQSGGGGPLLINPEDEAIKQSGSTTDSVVS</sequence>
<evidence type="ECO:0000256" key="3">
    <source>
        <dbReference type="ARBA" id="ARBA00004586"/>
    </source>
</evidence>
<dbReference type="FunFam" id="3.40.1110.10:FF:000009">
    <property type="entry name" value="Phospholipid-transporting ATPase"/>
    <property type="match status" value="1"/>
</dbReference>
<feature type="transmembrane region" description="Helical" evidence="19">
    <location>
        <begin position="1195"/>
        <end position="1215"/>
    </location>
</feature>
<feature type="compositionally biased region" description="Polar residues" evidence="20">
    <location>
        <begin position="31"/>
        <end position="40"/>
    </location>
</feature>
<evidence type="ECO:0000256" key="18">
    <source>
        <dbReference type="PIRSR" id="PIRSR606539-3"/>
    </source>
</evidence>
<dbReference type="GO" id="GO:0000287">
    <property type="term" value="F:magnesium ion binding"/>
    <property type="evidence" value="ECO:0007669"/>
    <property type="project" value="UniProtKB-UniRule"/>
</dbReference>
<dbReference type="InterPro" id="IPR006539">
    <property type="entry name" value="P-type_ATPase_IV"/>
</dbReference>
<dbReference type="SUPFAM" id="SSF81660">
    <property type="entry name" value="Metal cation-transporting ATPase, ATP-binding domain N"/>
    <property type="match status" value="1"/>
</dbReference>
<dbReference type="FunFam" id="2.70.150.10:FF:000022">
    <property type="entry name" value="Phospholipid-transporting ATPase"/>
    <property type="match status" value="1"/>
</dbReference>
<evidence type="ECO:0000256" key="11">
    <source>
        <dbReference type="ARBA" id="ARBA00022967"/>
    </source>
</evidence>
<evidence type="ECO:0000256" key="13">
    <source>
        <dbReference type="ARBA" id="ARBA00023136"/>
    </source>
</evidence>
<dbReference type="GO" id="GO:0045332">
    <property type="term" value="P:phospholipid translocation"/>
    <property type="evidence" value="ECO:0007669"/>
    <property type="project" value="TreeGrafter"/>
</dbReference>
<dbReference type="InterPro" id="IPR023214">
    <property type="entry name" value="HAD_sf"/>
</dbReference>
<evidence type="ECO:0000313" key="24">
    <source>
        <dbReference type="Proteomes" id="UP000261540"/>
    </source>
</evidence>
<keyword evidence="8" id="KW-0256">Endoplasmic reticulum</keyword>
<dbReference type="Gene3D" id="3.40.1110.10">
    <property type="entry name" value="Calcium-transporting ATPase, cytoplasmic domain N"/>
    <property type="match status" value="2"/>
</dbReference>
<evidence type="ECO:0000256" key="1">
    <source>
        <dbReference type="ARBA" id="ARBA00001946"/>
    </source>
</evidence>
<keyword evidence="12 19" id="KW-1133">Transmembrane helix</keyword>
<dbReference type="Gene3D" id="2.70.150.10">
    <property type="entry name" value="Calcium-transporting ATPase, cytoplasmic transduction domain A"/>
    <property type="match status" value="1"/>
</dbReference>
<evidence type="ECO:0000256" key="16">
    <source>
        <dbReference type="PIRSR" id="PIRSR606539-1"/>
    </source>
</evidence>
<dbReference type="InterPro" id="IPR023299">
    <property type="entry name" value="ATPase_P-typ_cyto_dom_N"/>
</dbReference>
<feature type="binding site" evidence="17">
    <location>
        <position position="795"/>
    </location>
    <ligand>
        <name>ATP</name>
        <dbReference type="ChEBI" id="CHEBI:30616"/>
    </ligand>
</feature>
<keyword evidence="9 17" id="KW-0067">ATP-binding</keyword>
<comment type="catalytic activity">
    <reaction evidence="14 19">
        <text>ATP + H2O + phospholipidSide 1 = ADP + phosphate + phospholipidSide 2.</text>
        <dbReference type="EC" id="7.6.2.1"/>
    </reaction>
</comment>
<name>A0A3B3Q4X7_9TELE</name>
<feature type="active site" description="4-aspartylphosphate intermediate" evidence="16">
    <location>
        <position position="433"/>
    </location>
</feature>
<feature type="region of interest" description="Disordered" evidence="20">
    <location>
        <begin position="1298"/>
        <end position="1326"/>
    </location>
</feature>
<dbReference type="Pfam" id="PF13246">
    <property type="entry name" value="Cation_ATPase"/>
    <property type="match status" value="1"/>
</dbReference>
<feature type="domain" description="P-type ATPase C-terminal" evidence="22">
    <location>
        <begin position="1019"/>
        <end position="1264"/>
    </location>
</feature>
<keyword evidence="6 18" id="KW-0479">Metal-binding</keyword>
<dbReference type="InterPro" id="IPR023298">
    <property type="entry name" value="ATPase_P-typ_TM_dom_sf"/>
</dbReference>
<dbReference type="SUPFAM" id="SSF81665">
    <property type="entry name" value="Calcium ATPase, transmembrane domain M"/>
    <property type="match status" value="1"/>
</dbReference>
<feature type="transmembrane region" description="Helical" evidence="19">
    <location>
        <begin position="578"/>
        <end position="600"/>
    </location>
</feature>
<proteinExistence type="inferred from homology"/>
<dbReference type="InterPro" id="IPR036412">
    <property type="entry name" value="HAD-like_sf"/>
</dbReference>
<dbReference type="NCBIfam" id="TIGR01652">
    <property type="entry name" value="ATPase-Plipid"/>
    <property type="match status" value="1"/>
</dbReference>
<dbReference type="GeneTree" id="ENSGT00940000156728"/>
<feature type="transmembrane region" description="Helical" evidence="19">
    <location>
        <begin position="1162"/>
        <end position="1183"/>
    </location>
</feature>
<dbReference type="GO" id="GO:0005789">
    <property type="term" value="C:endoplasmic reticulum membrane"/>
    <property type="evidence" value="ECO:0007669"/>
    <property type="project" value="UniProtKB-SubCell"/>
</dbReference>
<dbReference type="Gene3D" id="3.40.50.1000">
    <property type="entry name" value="HAD superfamily/HAD-like"/>
    <property type="match status" value="2"/>
</dbReference>
<feature type="transmembrane region" description="Helical" evidence="19">
    <location>
        <begin position="1050"/>
        <end position="1070"/>
    </location>
</feature>
<dbReference type="PRINTS" id="PR00119">
    <property type="entry name" value="CATATPASE"/>
</dbReference>
<feature type="transmembrane region" description="Helical" evidence="19">
    <location>
        <begin position="1082"/>
        <end position="1103"/>
    </location>
</feature>
<evidence type="ECO:0000256" key="9">
    <source>
        <dbReference type="ARBA" id="ARBA00022840"/>
    </source>
</evidence>
<reference evidence="23" key="1">
    <citation type="submission" date="2025-08" db="UniProtKB">
        <authorList>
            <consortium name="Ensembl"/>
        </authorList>
    </citation>
    <scope>IDENTIFICATION</scope>
</reference>
<feature type="transmembrane region" description="Helical" evidence="19">
    <location>
        <begin position="1235"/>
        <end position="1254"/>
    </location>
</feature>
<dbReference type="InterPro" id="IPR032631">
    <property type="entry name" value="P-type_ATPase_N"/>
</dbReference>
<evidence type="ECO:0000259" key="22">
    <source>
        <dbReference type="Pfam" id="PF16212"/>
    </source>
</evidence>
<evidence type="ECO:0000256" key="19">
    <source>
        <dbReference type="RuleBase" id="RU362033"/>
    </source>
</evidence>
<dbReference type="EC" id="7.6.2.1" evidence="19"/>
<dbReference type="STRING" id="1676925.ENSPKIP00000000461"/>
<organism evidence="23 24">
    <name type="scientific">Paramormyrops kingsleyae</name>
    <dbReference type="NCBI Taxonomy" id="1676925"/>
    <lineage>
        <taxon>Eukaryota</taxon>
        <taxon>Metazoa</taxon>
        <taxon>Chordata</taxon>
        <taxon>Craniata</taxon>
        <taxon>Vertebrata</taxon>
        <taxon>Euteleostomi</taxon>
        <taxon>Actinopterygii</taxon>
        <taxon>Neopterygii</taxon>
        <taxon>Teleostei</taxon>
        <taxon>Osteoglossocephala</taxon>
        <taxon>Osteoglossomorpha</taxon>
        <taxon>Osteoglossiformes</taxon>
        <taxon>Mormyridae</taxon>
        <taxon>Paramormyrops</taxon>
    </lineage>
</organism>
<feature type="binding site" evidence="17">
    <location>
        <position position="771"/>
    </location>
    <ligand>
        <name>ATP</name>
        <dbReference type="ChEBI" id="CHEBI:30616"/>
    </ligand>
</feature>
<keyword evidence="24" id="KW-1185">Reference proteome</keyword>
<dbReference type="InterPro" id="IPR008250">
    <property type="entry name" value="ATPase_P-typ_transduc_dom_A_sf"/>
</dbReference>
<evidence type="ECO:0000256" key="8">
    <source>
        <dbReference type="ARBA" id="ARBA00022824"/>
    </source>
</evidence>
<feature type="transmembrane region" description="Helical" evidence="19">
    <location>
        <begin position="322"/>
        <end position="343"/>
    </location>
</feature>
<dbReference type="PANTHER" id="PTHR24092">
    <property type="entry name" value="PROBABLE PHOSPHOLIPID-TRANSPORTING ATPASE"/>
    <property type="match status" value="1"/>
</dbReference>
<evidence type="ECO:0000256" key="15">
    <source>
        <dbReference type="ARBA" id="ARBA00050913"/>
    </source>
</evidence>
<protein>
    <recommendedName>
        <fullName evidence="19">Phospholipid-transporting ATPase</fullName>
        <ecNumber evidence="19">7.6.2.1</ecNumber>
    </recommendedName>
</protein>
<keyword evidence="10 18" id="KW-0460">Magnesium</keyword>
<evidence type="ECO:0000256" key="12">
    <source>
        <dbReference type="ARBA" id="ARBA00022989"/>
    </source>
</evidence>
<feature type="transmembrane region" description="Helical" evidence="19">
    <location>
        <begin position="124"/>
        <end position="140"/>
    </location>
</feature>
<dbReference type="PROSITE" id="PS00154">
    <property type="entry name" value="ATPASE_E1_E2"/>
    <property type="match status" value="1"/>
</dbReference>
<comment type="catalytic activity">
    <reaction evidence="15">
        <text>a beta-D-glucosyl-(1&lt;-&gt;1')-N-acylsphing-4-enine(out) + ATP + H2O = a beta-D-glucosyl-(1&lt;-&gt;1')-N-acylsphing-4-enine(in) + ADP + phosphate + H(+)</text>
        <dbReference type="Rhea" id="RHEA:66036"/>
        <dbReference type="ChEBI" id="CHEBI:15377"/>
        <dbReference type="ChEBI" id="CHEBI:15378"/>
        <dbReference type="ChEBI" id="CHEBI:22801"/>
        <dbReference type="ChEBI" id="CHEBI:30616"/>
        <dbReference type="ChEBI" id="CHEBI:43474"/>
        <dbReference type="ChEBI" id="CHEBI:456216"/>
    </reaction>
    <physiologicalReaction direction="left-to-right" evidence="15">
        <dbReference type="Rhea" id="RHEA:66037"/>
    </physiologicalReaction>
</comment>
<feature type="binding site" evidence="17">
    <location>
        <position position="997"/>
    </location>
    <ligand>
        <name>ATP</name>
        <dbReference type="ChEBI" id="CHEBI:30616"/>
    </ligand>
</feature>